<evidence type="ECO:0000259" key="1">
    <source>
        <dbReference type="Pfam" id="PF12770"/>
    </source>
</evidence>
<dbReference type="PANTHER" id="PTHR10098">
    <property type="entry name" value="RAPSYN-RELATED"/>
    <property type="match status" value="1"/>
</dbReference>
<proteinExistence type="predicted"/>
<keyword evidence="3" id="KW-1185">Reference proteome</keyword>
<gene>
    <name evidence="2" type="ORF">N7U66_08185</name>
</gene>
<dbReference type="InterPro" id="IPR024983">
    <property type="entry name" value="CHAT_dom"/>
</dbReference>
<organism evidence="2 3">
    <name type="scientific">Lacinutrix neustonica</name>
    <dbReference type="NCBI Taxonomy" id="2980107"/>
    <lineage>
        <taxon>Bacteria</taxon>
        <taxon>Pseudomonadati</taxon>
        <taxon>Bacteroidota</taxon>
        <taxon>Flavobacteriia</taxon>
        <taxon>Flavobacteriales</taxon>
        <taxon>Flavobacteriaceae</taxon>
        <taxon>Lacinutrix</taxon>
    </lineage>
</organism>
<sequence>MTPLLNLHISAFAPNGRSANKLHVRDLYNLQLNADLVTLSACESGIGKLNRGEGLMSLARGFYFSGANSIVSTLWKINDASSTQLMGDFYQHLSNRKTKNNALKNAQLDFININKENGFSHPYYWSAFVVSRKLVTHTHPLLFYINIRFCVNFVTIVPLP</sequence>
<reference evidence="2" key="1">
    <citation type="submission" date="2022-11" db="EMBL/GenBank/DDBJ databases">
        <title>Lacinutrix neustonica HL-RS19T sp. nov., isolated from the surface microlayer sample of brackish Lake Shihwa.</title>
        <authorList>
            <person name="Choi J.Y."/>
            <person name="Hwang C.Y."/>
        </authorList>
    </citation>
    <scope>NUCLEOTIDE SEQUENCE</scope>
    <source>
        <strain evidence="2">HL-RS19</strain>
    </source>
</reference>
<evidence type="ECO:0000313" key="2">
    <source>
        <dbReference type="EMBL" id="WAC03454.1"/>
    </source>
</evidence>
<dbReference type="KEGG" id="lnu:N7U66_08185"/>
<dbReference type="Pfam" id="PF12770">
    <property type="entry name" value="CHAT"/>
    <property type="match status" value="1"/>
</dbReference>
<dbReference type="AlphaFoldDB" id="A0A9E8SFI4"/>
<dbReference type="EMBL" id="CP113088">
    <property type="protein sequence ID" value="WAC03454.1"/>
    <property type="molecule type" value="Genomic_DNA"/>
</dbReference>
<name>A0A9E8SFI4_9FLAO</name>
<dbReference type="Proteomes" id="UP001164705">
    <property type="component" value="Chromosome"/>
</dbReference>
<dbReference type="RefSeq" id="WP_267678037.1">
    <property type="nucleotide sequence ID" value="NZ_CP113088.1"/>
</dbReference>
<accession>A0A9E8SFI4</accession>
<evidence type="ECO:0000313" key="3">
    <source>
        <dbReference type="Proteomes" id="UP001164705"/>
    </source>
</evidence>
<protein>
    <submittedName>
        <fullName evidence="2">CHAT domain-containing protein</fullName>
    </submittedName>
</protein>
<feature type="domain" description="CHAT" evidence="1">
    <location>
        <begin position="14"/>
        <end position="132"/>
    </location>
</feature>
<dbReference type="PANTHER" id="PTHR10098:SF108">
    <property type="entry name" value="TETRATRICOPEPTIDE REPEAT PROTEIN 28"/>
    <property type="match status" value="1"/>
</dbReference>